<feature type="signal peptide" evidence="2">
    <location>
        <begin position="1"/>
        <end position="24"/>
    </location>
</feature>
<evidence type="ECO:0000256" key="1">
    <source>
        <dbReference type="SAM" id="MobiDB-lite"/>
    </source>
</evidence>
<accession>A0A934MGR9</accession>
<organism evidence="3 4">
    <name type="scientific">Palleronia pontilimi</name>
    <dbReference type="NCBI Taxonomy" id="1964209"/>
    <lineage>
        <taxon>Bacteria</taxon>
        <taxon>Pseudomonadati</taxon>
        <taxon>Pseudomonadota</taxon>
        <taxon>Alphaproteobacteria</taxon>
        <taxon>Rhodobacterales</taxon>
        <taxon>Roseobacteraceae</taxon>
        <taxon>Palleronia</taxon>
    </lineage>
</organism>
<protein>
    <submittedName>
        <fullName evidence="3">Uncharacterized protein</fullName>
    </submittedName>
</protein>
<evidence type="ECO:0000313" key="4">
    <source>
        <dbReference type="Proteomes" id="UP000642488"/>
    </source>
</evidence>
<proteinExistence type="predicted"/>
<dbReference type="Proteomes" id="UP000642488">
    <property type="component" value="Unassembled WGS sequence"/>
</dbReference>
<feature type="chain" id="PRO_5037419010" evidence="2">
    <location>
        <begin position="25"/>
        <end position="150"/>
    </location>
</feature>
<feature type="region of interest" description="Disordered" evidence="1">
    <location>
        <begin position="58"/>
        <end position="80"/>
    </location>
</feature>
<sequence length="150" mass="16086">MAQTWTFPTIAAACLLATSASAHDAGGWQQGWGGNHMMGPGWGMGQMMGRGHGPGPMMGPGYGSGPQPDWRGGAGPGYGYGQPLQQDLGTDDVLRMIEQRLAWMNNPNLKPGQIDERDADTIIAEIVTQDGSLVERLAVDRHTGWMQPIR</sequence>
<reference evidence="3" key="1">
    <citation type="submission" date="2020-12" db="EMBL/GenBank/DDBJ databases">
        <title>Bacterial taxonomy.</title>
        <authorList>
            <person name="Pan X."/>
        </authorList>
    </citation>
    <scope>NUCLEOTIDE SEQUENCE</scope>
    <source>
        <strain evidence="3">KCTC 52957</strain>
    </source>
</reference>
<dbReference type="RefSeq" id="WP_198915827.1">
    <property type="nucleotide sequence ID" value="NZ_JAEKPD010000007.1"/>
</dbReference>
<keyword evidence="4" id="KW-1185">Reference proteome</keyword>
<evidence type="ECO:0000256" key="2">
    <source>
        <dbReference type="SAM" id="SignalP"/>
    </source>
</evidence>
<evidence type="ECO:0000313" key="3">
    <source>
        <dbReference type="EMBL" id="MBJ3762649.1"/>
    </source>
</evidence>
<comment type="caution">
    <text evidence="3">The sequence shown here is derived from an EMBL/GenBank/DDBJ whole genome shotgun (WGS) entry which is preliminary data.</text>
</comment>
<name>A0A934MGR9_9RHOB</name>
<gene>
    <name evidence="3" type="ORF">ILP92_07815</name>
</gene>
<keyword evidence="2" id="KW-0732">Signal</keyword>
<dbReference type="AlphaFoldDB" id="A0A934MGR9"/>
<dbReference type="EMBL" id="JAEKPD010000007">
    <property type="protein sequence ID" value="MBJ3762649.1"/>
    <property type="molecule type" value="Genomic_DNA"/>
</dbReference>